<dbReference type="Proteomes" id="UP000007129">
    <property type="component" value="Unassembled WGS sequence"/>
</dbReference>
<name>K2RD48_MACPH</name>
<dbReference type="STRING" id="1126212.K2RD48"/>
<dbReference type="PANTHER" id="PTHR24305">
    <property type="entry name" value="CYTOCHROME P450"/>
    <property type="match status" value="1"/>
</dbReference>
<evidence type="ECO:0000256" key="5">
    <source>
        <dbReference type="ARBA" id="ARBA00023004"/>
    </source>
</evidence>
<dbReference type="HOGENOM" id="CLU_001570_14_7_1"/>
<proteinExistence type="inferred from homology"/>
<dbReference type="OrthoDB" id="3796296at2759"/>
<evidence type="ECO:0000256" key="4">
    <source>
        <dbReference type="ARBA" id="ARBA00022723"/>
    </source>
</evidence>
<dbReference type="InterPro" id="IPR050121">
    <property type="entry name" value="Cytochrome_P450_monoxygenase"/>
</dbReference>
<dbReference type="InterPro" id="IPR001128">
    <property type="entry name" value="Cyt_P450"/>
</dbReference>
<keyword evidence="4 6" id="KW-0479">Metal-binding</keyword>
<dbReference type="EMBL" id="AHHD01000085">
    <property type="protein sequence ID" value="EKG20456.1"/>
    <property type="molecule type" value="Genomic_DNA"/>
</dbReference>
<dbReference type="SUPFAM" id="SSF48264">
    <property type="entry name" value="Cytochrome P450"/>
    <property type="match status" value="1"/>
</dbReference>
<evidence type="ECO:0000313" key="8">
    <source>
        <dbReference type="Proteomes" id="UP000007129"/>
    </source>
</evidence>
<dbReference type="PRINTS" id="PR00463">
    <property type="entry name" value="EP450I"/>
</dbReference>
<keyword evidence="5 6" id="KW-0408">Iron</keyword>
<protein>
    <submittedName>
        <fullName evidence="7">Cytochrome P450</fullName>
    </submittedName>
</protein>
<dbReference type="Gene3D" id="1.10.630.10">
    <property type="entry name" value="Cytochrome P450"/>
    <property type="match status" value="1"/>
</dbReference>
<dbReference type="VEuPathDB" id="FungiDB:MPH_02179"/>
<comment type="caution">
    <text evidence="7">The sequence shown here is derived from an EMBL/GenBank/DDBJ whole genome shotgun (WGS) entry which is preliminary data.</text>
</comment>
<evidence type="ECO:0000256" key="6">
    <source>
        <dbReference type="PIRSR" id="PIRSR602401-1"/>
    </source>
</evidence>
<keyword evidence="3 6" id="KW-0349">Heme</keyword>
<dbReference type="Pfam" id="PF00067">
    <property type="entry name" value="p450"/>
    <property type="match status" value="1"/>
</dbReference>
<dbReference type="PRINTS" id="PR00385">
    <property type="entry name" value="P450"/>
</dbReference>
<accession>K2RD48</accession>
<dbReference type="PANTHER" id="PTHR24305:SF210">
    <property type="entry name" value="CYTOCHROME P450 MONOOXYGENASE ASQL-RELATED"/>
    <property type="match status" value="1"/>
</dbReference>
<dbReference type="GO" id="GO:0016705">
    <property type="term" value="F:oxidoreductase activity, acting on paired donors, with incorporation or reduction of molecular oxygen"/>
    <property type="evidence" value="ECO:0007669"/>
    <property type="project" value="InterPro"/>
</dbReference>
<organism evidence="7 8">
    <name type="scientific">Macrophomina phaseolina (strain MS6)</name>
    <name type="common">Charcoal rot fungus</name>
    <dbReference type="NCBI Taxonomy" id="1126212"/>
    <lineage>
        <taxon>Eukaryota</taxon>
        <taxon>Fungi</taxon>
        <taxon>Dikarya</taxon>
        <taxon>Ascomycota</taxon>
        <taxon>Pezizomycotina</taxon>
        <taxon>Dothideomycetes</taxon>
        <taxon>Dothideomycetes incertae sedis</taxon>
        <taxon>Botryosphaeriales</taxon>
        <taxon>Botryosphaeriaceae</taxon>
        <taxon>Macrophomina</taxon>
    </lineage>
</organism>
<comment type="similarity">
    <text evidence="2">Belongs to the cytochrome P450 family.</text>
</comment>
<evidence type="ECO:0000256" key="1">
    <source>
        <dbReference type="ARBA" id="ARBA00001971"/>
    </source>
</evidence>
<evidence type="ECO:0000256" key="2">
    <source>
        <dbReference type="ARBA" id="ARBA00010617"/>
    </source>
</evidence>
<dbReference type="InParanoid" id="K2RD48"/>
<dbReference type="InterPro" id="IPR002401">
    <property type="entry name" value="Cyt_P450_E_grp-I"/>
</dbReference>
<comment type="cofactor">
    <cofactor evidence="1 6">
        <name>heme</name>
        <dbReference type="ChEBI" id="CHEBI:30413"/>
    </cofactor>
</comment>
<feature type="binding site" description="axial binding residue" evidence="6">
    <location>
        <position position="132"/>
    </location>
    <ligand>
        <name>heme</name>
        <dbReference type="ChEBI" id="CHEBI:30413"/>
    </ligand>
    <ligandPart>
        <name>Fe</name>
        <dbReference type="ChEBI" id="CHEBI:18248"/>
    </ligandPart>
</feature>
<sequence length="187" mass="21906">MTFFLLQHPEAYRRLVEEVRTTFETEEDLADAARLPTLKWVDACIKEAQRLHSPLPTPLPRYIPAGGADICGQFVPEGSCVVVTTDAAYRSKDNFHDPLSFRPERWLDERDPVFENDKREVFQPFLLGPKSCIGKPMALLQMRWIAATIFWKYDLELREESRNWIDQRVFVLWEQKPLLVNLKLRDS</sequence>
<dbReference type="eggNOG" id="KOG0157">
    <property type="taxonomic scope" value="Eukaryota"/>
</dbReference>
<reference evidence="7 8" key="1">
    <citation type="journal article" date="2012" name="BMC Genomics">
        <title>Tools to kill: Genome of one of the most destructive plant pathogenic fungi Macrophomina phaseolina.</title>
        <authorList>
            <person name="Islam M.S."/>
            <person name="Haque M.S."/>
            <person name="Islam M.M."/>
            <person name="Emdad E.M."/>
            <person name="Halim A."/>
            <person name="Hossen Q.M.M."/>
            <person name="Hossain M.Z."/>
            <person name="Ahmed B."/>
            <person name="Rahim S."/>
            <person name="Rahman M.S."/>
            <person name="Alam M.M."/>
            <person name="Hou S."/>
            <person name="Wan X."/>
            <person name="Saito J.A."/>
            <person name="Alam M."/>
        </authorList>
    </citation>
    <scope>NUCLEOTIDE SEQUENCE [LARGE SCALE GENOMIC DNA]</scope>
    <source>
        <strain evidence="7 8">MS6</strain>
    </source>
</reference>
<dbReference type="GO" id="GO:0020037">
    <property type="term" value="F:heme binding"/>
    <property type="evidence" value="ECO:0007669"/>
    <property type="project" value="InterPro"/>
</dbReference>
<evidence type="ECO:0000256" key="3">
    <source>
        <dbReference type="ARBA" id="ARBA00022617"/>
    </source>
</evidence>
<gene>
    <name evidence="7" type="ORF">MPH_02179</name>
</gene>
<dbReference type="GO" id="GO:0005506">
    <property type="term" value="F:iron ion binding"/>
    <property type="evidence" value="ECO:0007669"/>
    <property type="project" value="InterPro"/>
</dbReference>
<evidence type="ECO:0000313" key="7">
    <source>
        <dbReference type="EMBL" id="EKG20456.1"/>
    </source>
</evidence>
<dbReference type="InterPro" id="IPR036396">
    <property type="entry name" value="Cyt_P450_sf"/>
</dbReference>
<dbReference type="GO" id="GO:0004497">
    <property type="term" value="F:monooxygenase activity"/>
    <property type="evidence" value="ECO:0007669"/>
    <property type="project" value="InterPro"/>
</dbReference>
<dbReference type="AlphaFoldDB" id="K2RD48"/>